<dbReference type="EMBL" id="ML769693">
    <property type="protein sequence ID" value="KAE9389517.1"/>
    <property type="molecule type" value="Genomic_DNA"/>
</dbReference>
<reference evidence="1" key="1">
    <citation type="journal article" date="2019" name="Environ. Microbiol.">
        <title>Fungal ecological strategies reflected in gene transcription - a case study of two litter decomposers.</title>
        <authorList>
            <person name="Barbi F."/>
            <person name="Kohler A."/>
            <person name="Barry K."/>
            <person name="Baskaran P."/>
            <person name="Daum C."/>
            <person name="Fauchery L."/>
            <person name="Ihrmark K."/>
            <person name="Kuo A."/>
            <person name="LaButti K."/>
            <person name="Lipzen A."/>
            <person name="Morin E."/>
            <person name="Grigoriev I.V."/>
            <person name="Henrissat B."/>
            <person name="Lindahl B."/>
            <person name="Martin F."/>
        </authorList>
    </citation>
    <scope>NUCLEOTIDE SEQUENCE</scope>
    <source>
        <strain evidence="1">JB14</strain>
    </source>
</reference>
<dbReference type="AlphaFoldDB" id="A0A6A4GWR7"/>
<gene>
    <name evidence="1" type="ORF">BT96DRAFT_946801</name>
</gene>
<organism evidence="1 2">
    <name type="scientific">Gymnopus androsaceus JB14</name>
    <dbReference type="NCBI Taxonomy" id="1447944"/>
    <lineage>
        <taxon>Eukaryota</taxon>
        <taxon>Fungi</taxon>
        <taxon>Dikarya</taxon>
        <taxon>Basidiomycota</taxon>
        <taxon>Agaricomycotina</taxon>
        <taxon>Agaricomycetes</taxon>
        <taxon>Agaricomycetidae</taxon>
        <taxon>Agaricales</taxon>
        <taxon>Marasmiineae</taxon>
        <taxon>Omphalotaceae</taxon>
        <taxon>Gymnopus</taxon>
    </lineage>
</organism>
<sequence>MLKSYIGFISGESIGYDNANREGEPKQGLTQACLAGCEQDSGDKVFPLPSTTPPHIQAFSESSTDKIFTADFSRRLNRVQVRRFVKSFSILSHTKHSQEAAPG</sequence>
<evidence type="ECO:0000313" key="2">
    <source>
        <dbReference type="Proteomes" id="UP000799118"/>
    </source>
</evidence>
<dbReference type="Proteomes" id="UP000799118">
    <property type="component" value="Unassembled WGS sequence"/>
</dbReference>
<keyword evidence="2" id="KW-1185">Reference proteome</keyword>
<accession>A0A6A4GWR7</accession>
<proteinExistence type="predicted"/>
<name>A0A6A4GWR7_9AGAR</name>
<protein>
    <submittedName>
        <fullName evidence="1">Uncharacterized protein</fullName>
    </submittedName>
</protein>
<evidence type="ECO:0000313" key="1">
    <source>
        <dbReference type="EMBL" id="KAE9389517.1"/>
    </source>
</evidence>